<dbReference type="Proteomes" id="UP000887579">
    <property type="component" value="Unplaced"/>
</dbReference>
<accession>A0AC34FE90</accession>
<evidence type="ECO:0000313" key="2">
    <source>
        <dbReference type="WBParaSite" id="ES5_v2.g15588.t1"/>
    </source>
</evidence>
<protein>
    <submittedName>
        <fullName evidence="2">Uncharacterized protein</fullName>
    </submittedName>
</protein>
<dbReference type="WBParaSite" id="ES5_v2.g15588.t1">
    <property type="protein sequence ID" value="ES5_v2.g15588.t1"/>
    <property type="gene ID" value="ES5_v2.g15588"/>
</dbReference>
<evidence type="ECO:0000313" key="1">
    <source>
        <dbReference type="Proteomes" id="UP000887579"/>
    </source>
</evidence>
<sequence length="276" mass="31134">MSAKRVALFAKDHCLLSKNNYQGTFGKQAAGICNDQYNSINLNQHHKCEDLKYLHSKSIQSSSKNSVYTDTTGFVDFNESSAKSVASQTGKNNNDFSKSFGNLNIQEKEEQKYKGQNKDDEKCNNSSTLSLHISAYENANETLNVNDKLNKTESKQNTFASNTLKKVKSIFAKSVQTSQNPFVLLQKQNEESMQAEVMQFKASQKLMNFNSGVQKRKLLITQHFLNRIVSYSTDLSQQQEQPKYHDIENVPQPRITSHLSQLRKGTGGRASLNFPA</sequence>
<name>A0AC34FE90_9BILA</name>
<proteinExistence type="predicted"/>
<organism evidence="1 2">
    <name type="scientific">Panagrolaimus sp. ES5</name>
    <dbReference type="NCBI Taxonomy" id="591445"/>
    <lineage>
        <taxon>Eukaryota</taxon>
        <taxon>Metazoa</taxon>
        <taxon>Ecdysozoa</taxon>
        <taxon>Nematoda</taxon>
        <taxon>Chromadorea</taxon>
        <taxon>Rhabditida</taxon>
        <taxon>Tylenchina</taxon>
        <taxon>Panagrolaimomorpha</taxon>
        <taxon>Panagrolaimoidea</taxon>
        <taxon>Panagrolaimidae</taxon>
        <taxon>Panagrolaimus</taxon>
    </lineage>
</organism>
<reference evidence="2" key="1">
    <citation type="submission" date="2022-11" db="UniProtKB">
        <authorList>
            <consortium name="WormBaseParasite"/>
        </authorList>
    </citation>
    <scope>IDENTIFICATION</scope>
</reference>